<dbReference type="Proteomes" id="UP000277204">
    <property type="component" value="Unassembled WGS sequence"/>
</dbReference>
<evidence type="ECO:0000313" key="1">
    <source>
        <dbReference type="EMBL" id="VDO49127.1"/>
    </source>
</evidence>
<reference evidence="1 2" key="1">
    <citation type="submission" date="2018-11" db="EMBL/GenBank/DDBJ databases">
        <authorList>
            <consortium name="Pathogen Informatics"/>
        </authorList>
    </citation>
    <scope>NUCLEOTIDE SEQUENCE [LARGE SCALE GENOMIC DNA]</scope>
    <source>
        <strain evidence="1 2">Zambia</strain>
    </source>
</reference>
<gene>
    <name evidence="1" type="ORF">SMRZ_LOCUS738</name>
</gene>
<keyword evidence="2" id="KW-1185">Reference proteome</keyword>
<proteinExistence type="predicted"/>
<accession>A0A183LAB3</accession>
<dbReference type="AlphaFoldDB" id="A0A183LAB3"/>
<dbReference type="EMBL" id="UZAI01000142">
    <property type="protein sequence ID" value="VDO49127.1"/>
    <property type="molecule type" value="Genomic_DNA"/>
</dbReference>
<name>A0A183LAB3_9TREM</name>
<sequence length="33" mass="4089">MRNTLSYFGLVNWMCLHFRVDVHSRTRTQYRSL</sequence>
<evidence type="ECO:0000313" key="2">
    <source>
        <dbReference type="Proteomes" id="UP000277204"/>
    </source>
</evidence>
<organism evidence="1 2">
    <name type="scientific">Schistosoma margrebowiei</name>
    <dbReference type="NCBI Taxonomy" id="48269"/>
    <lineage>
        <taxon>Eukaryota</taxon>
        <taxon>Metazoa</taxon>
        <taxon>Spiralia</taxon>
        <taxon>Lophotrochozoa</taxon>
        <taxon>Platyhelminthes</taxon>
        <taxon>Trematoda</taxon>
        <taxon>Digenea</taxon>
        <taxon>Strigeidida</taxon>
        <taxon>Schistosomatoidea</taxon>
        <taxon>Schistosomatidae</taxon>
        <taxon>Schistosoma</taxon>
    </lineage>
</organism>
<protein>
    <submittedName>
        <fullName evidence="1">Uncharacterized protein</fullName>
    </submittedName>
</protein>